<dbReference type="EMBL" id="VDEP01000305">
    <property type="protein sequence ID" value="KAA1109331.1"/>
    <property type="molecule type" value="Genomic_DNA"/>
</dbReference>
<reference evidence="2 3" key="1">
    <citation type="submission" date="2019-05" db="EMBL/GenBank/DDBJ databases">
        <title>Emergence of the Ug99 lineage of the wheat stem rust pathogen through somatic hybridization.</title>
        <authorList>
            <person name="Li F."/>
            <person name="Upadhyaya N.M."/>
            <person name="Sperschneider J."/>
            <person name="Matny O."/>
            <person name="Nguyen-Phuc H."/>
            <person name="Mago R."/>
            <person name="Raley C."/>
            <person name="Miller M.E."/>
            <person name="Silverstein K.A.T."/>
            <person name="Henningsen E."/>
            <person name="Hirsch C.D."/>
            <person name="Visser B."/>
            <person name="Pretorius Z.A."/>
            <person name="Steffenson B.J."/>
            <person name="Schwessinger B."/>
            <person name="Dodds P.N."/>
            <person name="Figueroa M."/>
        </authorList>
    </citation>
    <scope>NUCLEOTIDE SEQUENCE [LARGE SCALE GENOMIC DNA]</scope>
    <source>
        <strain evidence="2 3">Ug99</strain>
    </source>
</reference>
<proteinExistence type="predicted"/>
<evidence type="ECO:0000313" key="2">
    <source>
        <dbReference type="EMBL" id="KAA1109331.1"/>
    </source>
</evidence>
<sequence>MNRVGSGRCENTSKAAQTRPKWPRVSALPSERGHGGQMSDMNLTSFHPVGASDRMQLYHHRACLSNTPPTTVNSILTSNNCFSN</sequence>
<evidence type="ECO:0000313" key="3">
    <source>
        <dbReference type="Proteomes" id="UP000325313"/>
    </source>
</evidence>
<protein>
    <submittedName>
        <fullName evidence="2">Uncharacterized protein</fullName>
    </submittedName>
</protein>
<dbReference type="Proteomes" id="UP000325313">
    <property type="component" value="Unassembled WGS sequence"/>
</dbReference>
<name>A0A5B0Q835_PUCGR</name>
<organism evidence="2 3">
    <name type="scientific">Puccinia graminis f. sp. tritici</name>
    <dbReference type="NCBI Taxonomy" id="56615"/>
    <lineage>
        <taxon>Eukaryota</taxon>
        <taxon>Fungi</taxon>
        <taxon>Dikarya</taxon>
        <taxon>Basidiomycota</taxon>
        <taxon>Pucciniomycotina</taxon>
        <taxon>Pucciniomycetes</taxon>
        <taxon>Pucciniales</taxon>
        <taxon>Pucciniaceae</taxon>
        <taxon>Puccinia</taxon>
    </lineage>
</organism>
<evidence type="ECO:0000256" key="1">
    <source>
        <dbReference type="SAM" id="MobiDB-lite"/>
    </source>
</evidence>
<dbReference type="AlphaFoldDB" id="A0A5B0Q835"/>
<accession>A0A5B0Q835</accession>
<feature type="region of interest" description="Disordered" evidence="1">
    <location>
        <begin position="1"/>
        <end position="47"/>
    </location>
</feature>
<comment type="caution">
    <text evidence="2">The sequence shown here is derived from an EMBL/GenBank/DDBJ whole genome shotgun (WGS) entry which is preliminary data.</text>
</comment>
<gene>
    <name evidence="2" type="ORF">PGTUg99_029096</name>
</gene>